<dbReference type="Gene3D" id="1.20.120.580">
    <property type="entry name" value="bsu32300-like"/>
    <property type="match status" value="1"/>
</dbReference>
<comment type="similarity">
    <text evidence="4">Belongs to the HepT RNase toxin family.</text>
</comment>
<evidence type="ECO:0000313" key="6">
    <source>
        <dbReference type="Proteomes" id="UP000551878"/>
    </source>
</evidence>
<dbReference type="Pfam" id="PF01934">
    <property type="entry name" value="HepT-like"/>
    <property type="match status" value="1"/>
</dbReference>
<dbReference type="InterPro" id="IPR037038">
    <property type="entry name" value="HepT-like_sf"/>
</dbReference>
<keyword evidence="1" id="KW-1277">Toxin-antitoxin system</keyword>
<evidence type="ECO:0000256" key="3">
    <source>
        <dbReference type="ARBA" id="ARBA00022801"/>
    </source>
</evidence>
<protein>
    <submittedName>
        <fullName evidence="5">Uncharacterized protein YutE (UPF0331/DUF86 family)</fullName>
    </submittedName>
</protein>
<dbReference type="InterPro" id="IPR052379">
    <property type="entry name" value="Type_VII_TA_RNase"/>
</dbReference>
<dbReference type="Proteomes" id="UP000551878">
    <property type="component" value="Unassembled WGS sequence"/>
</dbReference>
<name>A0A840QQ36_9BACI</name>
<evidence type="ECO:0000256" key="2">
    <source>
        <dbReference type="ARBA" id="ARBA00022722"/>
    </source>
</evidence>
<dbReference type="GO" id="GO:0110001">
    <property type="term" value="C:toxin-antitoxin complex"/>
    <property type="evidence" value="ECO:0007669"/>
    <property type="project" value="InterPro"/>
</dbReference>
<dbReference type="GO" id="GO:0004540">
    <property type="term" value="F:RNA nuclease activity"/>
    <property type="evidence" value="ECO:0007669"/>
    <property type="project" value="InterPro"/>
</dbReference>
<accession>A0A840QQ36</accession>
<keyword evidence="2" id="KW-0540">Nuclease</keyword>
<dbReference type="AlphaFoldDB" id="A0A840QQ36"/>
<dbReference type="RefSeq" id="WP_246421552.1">
    <property type="nucleotide sequence ID" value="NZ_JACHHB010000006.1"/>
</dbReference>
<proteinExistence type="inferred from homology"/>
<dbReference type="InterPro" id="IPR008201">
    <property type="entry name" value="HepT-like"/>
</dbReference>
<dbReference type="PANTHER" id="PTHR33397">
    <property type="entry name" value="UPF0331 PROTEIN YUTE"/>
    <property type="match status" value="1"/>
</dbReference>
<dbReference type="GO" id="GO:0016787">
    <property type="term" value="F:hydrolase activity"/>
    <property type="evidence" value="ECO:0007669"/>
    <property type="project" value="UniProtKB-KW"/>
</dbReference>
<dbReference type="PANTHER" id="PTHR33397:SF5">
    <property type="entry name" value="RNASE YUTE-RELATED"/>
    <property type="match status" value="1"/>
</dbReference>
<dbReference type="EMBL" id="JACHHB010000006">
    <property type="protein sequence ID" value="MBB5173542.1"/>
    <property type="molecule type" value="Genomic_DNA"/>
</dbReference>
<sequence length="149" mass="17540">MMYFVDGEQLQKRLQYLEYLLKTFSEQGKCEGEINKIALERIVQMYIEATIDVGNQLIDGFIMRDPGSYHDVVDILVDEKVINHEDGEGLKRLINWRKPLMQQYMTIDHVQLYDGFKQEMNILLRFCGRVRAYVEREIGTVNAFLPQSE</sequence>
<keyword evidence="6" id="KW-1185">Reference proteome</keyword>
<gene>
    <name evidence="5" type="ORF">HNQ41_001729</name>
</gene>
<organism evidence="5 6">
    <name type="scientific">Texcoconibacillus texcoconensis</name>
    <dbReference type="NCBI Taxonomy" id="1095777"/>
    <lineage>
        <taxon>Bacteria</taxon>
        <taxon>Bacillati</taxon>
        <taxon>Bacillota</taxon>
        <taxon>Bacilli</taxon>
        <taxon>Bacillales</taxon>
        <taxon>Bacillaceae</taxon>
        <taxon>Texcoconibacillus</taxon>
    </lineage>
</organism>
<evidence type="ECO:0000256" key="4">
    <source>
        <dbReference type="ARBA" id="ARBA00024207"/>
    </source>
</evidence>
<comment type="caution">
    <text evidence="5">The sequence shown here is derived from an EMBL/GenBank/DDBJ whole genome shotgun (WGS) entry which is preliminary data.</text>
</comment>
<keyword evidence="3" id="KW-0378">Hydrolase</keyword>
<reference evidence="5 6" key="1">
    <citation type="submission" date="2020-08" db="EMBL/GenBank/DDBJ databases">
        <title>Genomic Encyclopedia of Type Strains, Phase IV (KMG-IV): sequencing the most valuable type-strain genomes for metagenomic binning, comparative biology and taxonomic classification.</title>
        <authorList>
            <person name="Goeker M."/>
        </authorList>
    </citation>
    <scope>NUCLEOTIDE SEQUENCE [LARGE SCALE GENOMIC DNA]</scope>
    <source>
        <strain evidence="5 6">DSM 24696</strain>
    </source>
</reference>
<evidence type="ECO:0000256" key="1">
    <source>
        <dbReference type="ARBA" id="ARBA00022649"/>
    </source>
</evidence>
<evidence type="ECO:0000313" key="5">
    <source>
        <dbReference type="EMBL" id="MBB5173542.1"/>
    </source>
</evidence>